<evidence type="ECO:0000256" key="1">
    <source>
        <dbReference type="ARBA" id="ARBA00022723"/>
    </source>
</evidence>
<comment type="caution">
    <text evidence="6">The sequence shown here is derived from an EMBL/GenBank/DDBJ whole genome shotgun (WGS) entry which is preliminary data.</text>
</comment>
<dbReference type="Proteomes" id="UP001634007">
    <property type="component" value="Unassembled WGS sequence"/>
</dbReference>
<gene>
    <name evidence="6" type="ORF">ACJRO7_015007</name>
    <name evidence="7" type="ORF">ACJRO7_015015</name>
</gene>
<dbReference type="InterPro" id="IPR051834">
    <property type="entry name" value="RING_finger_E3_ligase"/>
</dbReference>
<feature type="domain" description="RING-type" evidence="5">
    <location>
        <begin position="163"/>
        <end position="204"/>
    </location>
</feature>
<organism evidence="6 8">
    <name type="scientific">Eucalyptus globulus</name>
    <name type="common">Tasmanian blue gum</name>
    <dbReference type="NCBI Taxonomy" id="34317"/>
    <lineage>
        <taxon>Eukaryota</taxon>
        <taxon>Viridiplantae</taxon>
        <taxon>Streptophyta</taxon>
        <taxon>Embryophyta</taxon>
        <taxon>Tracheophyta</taxon>
        <taxon>Spermatophyta</taxon>
        <taxon>Magnoliopsida</taxon>
        <taxon>eudicotyledons</taxon>
        <taxon>Gunneridae</taxon>
        <taxon>Pentapetalae</taxon>
        <taxon>rosids</taxon>
        <taxon>malvids</taxon>
        <taxon>Myrtales</taxon>
        <taxon>Myrtaceae</taxon>
        <taxon>Myrtoideae</taxon>
        <taxon>Eucalypteae</taxon>
        <taxon>Eucalyptus</taxon>
    </lineage>
</organism>
<dbReference type="SUPFAM" id="SSF57850">
    <property type="entry name" value="RING/U-box"/>
    <property type="match status" value="1"/>
</dbReference>
<keyword evidence="3" id="KW-0862">Zinc</keyword>
<evidence type="ECO:0000313" key="6">
    <source>
        <dbReference type="EMBL" id="KAL3745993.1"/>
    </source>
</evidence>
<evidence type="ECO:0000256" key="2">
    <source>
        <dbReference type="ARBA" id="ARBA00022771"/>
    </source>
</evidence>
<dbReference type="EMBL" id="JBJKBG010000003">
    <property type="protein sequence ID" value="KAL3745993.1"/>
    <property type="molecule type" value="Genomic_DNA"/>
</dbReference>
<keyword evidence="8" id="KW-1185">Reference proteome</keyword>
<keyword evidence="2 4" id="KW-0863">Zinc-finger</keyword>
<dbReference type="Gene3D" id="3.30.40.10">
    <property type="entry name" value="Zinc/RING finger domain, C3HC4 (zinc finger)"/>
    <property type="match status" value="1"/>
</dbReference>
<evidence type="ECO:0000313" key="7">
    <source>
        <dbReference type="EMBL" id="KAL3746002.1"/>
    </source>
</evidence>
<evidence type="ECO:0000256" key="4">
    <source>
        <dbReference type="PROSITE-ProRule" id="PRU00175"/>
    </source>
</evidence>
<dbReference type="Pfam" id="PF13639">
    <property type="entry name" value="zf-RING_2"/>
    <property type="match status" value="1"/>
</dbReference>
<evidence type="ECO:0000313" key="8">
    <source>
        <dbReference type="Proteomes" id="UP001634007"/>
    </source>
</evidence>
<evidence type="ECO:0000259" key="5">
    <source>
        <dbReference type="PROSITE" id="PS50089"/>
    </source>
</evidence>
<name>A0ABD3L327_EUCGL</name>
<dbReference type="AlphaFoldDB" id="A0ABD3L327"/>
<dbReference type="InterPro" id="IPR001841">
    <property type="entry name" value="Znf_RING"/>
</dbReference>
<evidence type="ECO:0000256" key="3">
    <source>
        <dbReference type="ARBA" id="ARBA00022833"/>
    </source>
</evidence>
<dbReference type="SMART" id="SM00184">
    <property type="entry name" value="RING"/>
    <property type="match status" value="1"/>
</dbReference>
<accession>A0ABD3L327</accession>
<dbReference type="EMBL" id="JBJKBG010000003">
    <property type="protein sequence ID" value="KAL3746002.1"/>
    <property type="molecule type" value="Genomic_DNA"/>
</dbReference>
<dbReference type="PANTHER" id="PTHR45931">
    <property type="entry name" value="SI:CH211-59O9.10"/>
    <property type="match status" value="1"/>
</dbReference>
<protein>
    <recommendedName>
        <fullName evidence="5">RING-type domain-containing protein</fullName>
    </recommendedName>
</protein>
<dbReference type="GO" id="GO:0008270">
    <property type="term" value="F:zinc ion binding"/>
    <property type="evidence" value="ECO:0007669"/>
    <property type="project" value="UniProtKB-KW"/>
</dbReference>
<dbReference type="PANTHER" id="PTHR45931:SF16">
    <property type="entry name" value="RING_U-BOX SUPERFAMILY PROTEIN"/>
    <property type="match status" value="1"/>
</dbReference>
<dbReference type="PROSITE" id="PS50089">
    <property type="entry name" value="ZF_RING_2"/>
    <property type="match status" value="1"/>
</dbReference>
<dbReference type="CDD" id="cd16454">
    <property type="entry name" value="RING-H2_PA-TM-RING"/>
    <property type="match status" value="1"/>
</dbReference>
<keyword evidence="1" id="KW-0479">Metal-binding</keyword>
<dbReference type="InterPro" id="IPR013083">
    <property type="entry name" value="Znf_RING/FYVE/PHD"/>
</dbReference>
<sequence length="213" mass="24106">MEETVYCGYSLKLKTRNPDFSSVPTAVFNFSIKWHHLLVFVDRLGVPISFQDTTLSELSQSFEMPLCILSWQSLCETHMERVLDALGVHHGFWAAIIRAILRTVFRASGNGHGGFDMNINLELATKDEVQMEDTEEASIGGYEPDPDQLKQKSYFVENGDGCCSICLEELDGENKVIKIPCSHSFHFRCIIKWLKSNNSCPLCHSKVQVEDPE</sequence>
<reference evidence="6 8" key="1">
    <citation type="submission" date="2024-11" db="EMBL/GenBank/DDBJ databases">
        <title>Chromosome-level genome assembly of Eucalyptus globulus Labill. provides insights into its genome evolution.</title>
        <authorList>
            <person name="Li X."/>
        </authorList>
    </citation>
    <scope>NUCLEOTIDE SEQUENCE [LARGE SCALE GENOMIC DNA]</scope>
    <source>
        <strain evidence="6">CL2024</strain>
        <tissue evidence="6">Fresh tender leaves</tissue>
    </source>
</reference>
<proteinExistence type="predicted"/>